<protein>
    <submittedName>
        <fullName evidence="15">Acyl-CoA Delta-9 desaturase</fullName>
    </submittedName>
</protein>
<evidence type="ECO:0000256" key="1">
    <source>
        <dbReference type="ARBA" id="ARBA00004141"/>
    </source>
</evidence>
<proteinExistence type="inferred from homology"/>
<evidence type="ECO:0000256" key="7">
    <source>
        <dbReference type="ARBA" id="ARBA00023002"/>
    </source>
</evidence>
<comment type="cofactor">
    <cofactor evidence="12">
        <name>Fe(2+)</name>
        <dbReference type="ChEBI" id="CHEBI:29033"/>
    </cofactor>
</comment>
<evidence type="ECO:0000313" key="16">
    <source>
        <dbReference type="Proteomes" id="UP001151699"/>
    </source>
</evidence>
<accession>A0A9Q0RY11</accession>
<name>A0A9Q0RY11_9DIPT</name>
<feature type="domain" description="Fatty acid desaturase" evidence="14">
    <location>
        <begin position="112"/>
        <end position="317"/>
    </location>
</feature>
<keyword evidence="16" id="KW-1185">Reference proteome</keyword>
<organism evidence="15 16">
    <name type="scientific">Pseudolycoriella hygida</name>
    <dbReference type="NCBI Taxonomy" id="35572"/>
    <lineage>
        <taxon>Eukaryota</taxon>
        <taxon>Metazoa</taxon>
        <taxon>Ecdysozoa</taxon>
        <taxon>Arthropoda</taxon>
        <taxon>Hexapoda</taxon>
        <taxon>Insecta</taxon>
        <taxon>Pterygota</taxon>
        <taxon>Neoptera</taxon>
        <taxon>Endopterygota</taxon>
        <taxon>Diptera</taxon>
        <taxon>Nematocera</taxon>
        <taxon>Sciaroidea</taxon>
        <taxon>Sciaridae</taxon>
        <taxon>Pseudolycoriella</taxon>
    </lineage>
</organism>
<sequence>MYGVDVKFVVEVGSRIKSILCVAKVLNLRMNDQSKKNISPMAPNASTAADCSGVLNEQDAETIDGGLAKHIAPKAEQRKFALVWRNIIAFTYVHIAALYGAWLMLTAAKFITVLFALFLYLISGLGITAGAHRLWAHRSYKAKLPLRIILTVFNTIAFQDCALHWARDHRVHHKYSETDADPHNATRGFFFSHIGWLLCKKHPDVIEKGKGLDISDLLADPVLMFQRKYYMILMPIACFILPTLIPMYMWNESFVNSFFVATMFRWTFILNATWLVNSAAHKWGDKPYDININPSQNPTVAAFAFGEGWHNYHHVFPWDYKTAELGNYSTNLTTAFIDLFAKIGWAYDLKSVSSEIIKKRVERTGDGTHATWGWGDKDQDQVEIDHAMITHQQQQRQKSE</sequence>
<evidence type="ECO:0000256" key="6">
    <source>
        <dbReference type="ARBA" id="ARBA00022989"/>
    </source>
</evidence>
<evidence type="ECO:0000256" key="4">
    <source>
        <dbReference type="ARBA" id="ARBA00022692"/>
    </source>
</evidence>
<dbReference type="OrthoDB" id="10260134at2759"/>
<evidence type="ECO:0000256" key="11">
    <source>
        <dbReference type="ARBA" id="ARBA00023160"/>
    </source>
</evidence>
<evidence type="ECO:0000256" key="12">
    <source>
        <dbReference type="RuleBase" id="RU000581"/>
    </source>
</evidence>
<evidence type="ECO:0000256" key="8">
    <source>
        <dbReference type="ARBA" id="ARBA00023004"/>
    </source>
</evidence>
<dbReference type="GO" id="GO:0005789">
    <property type="term" value="C:endoplasmic reticulum membrane"/>
    <property type="evidence" value="ECO:0007669"/>
    <property type="project" value="TreeGrafter"/>
</dbReference>
<dbReference type="InterPro" id="IPR005804">
    <property type="entry name" value="FA_desaturase_dom"/>
</dbReference>
<dbReference type="Proteomes" id="UP001151699">
    <property type="component" value="Chromosome X"/>
</dbReference>
<dbReference type="GO" id="GO:0004768">
    <property type="term" value="F:stearoyl-CoA 9-desaturase activity"/>
    <property type="evidence" value="ECO:0007669"/>
    <property type="project" value="TreeGrafter"/>
</dbReference>
<keyword evidence="11 12" id="KW-0275">Fatty acid biosynthesis</keyword>
<dbReference type="EMBL" id="WJQU01000003">
    <property type="protein sequence ID" value="KAJ6638370.1"/>
    <property type="molecule type" value="Genomic_DNA"/>
</dbReference>
<gene>
    <name evidence="15" type="primary">FAD9_3</name>
    <name evidence="15" type="ORF">Bhyg_11105</name>
</gene>
<reference evidence="15" key="1">
    <citation type="submission" date="2022-07" db="EMBL/GenBank/DDBJ databases">
        <authorList>
            <person name="Trinca V."/>
            <person name="Uliana J.V.C."/>
            <person name="Torres T.T."/>
            <person name="Ward R.J."/>
            <person name="Monesi N."/>
        </authorList>
    </citation>
    <scope>NUCLEOTIDE SEQUENCE</scope>
    <source>
        <strain evidence="15">HSMRA1968</strain>
        <tissue evidence="15">Whole embryos</tissue>
    </source>
</reference>
<evidence type="ECO:0000256" key="5">
    <source>
        <dbReference type="ARBA" id="ARBA00022832"/>
    </source>
</evidence>
<evidence type="ECO:0000256" key="2">
    <source>
        <dbReference type="ARBA" id="ARBA00009295"/>
    </source>
</evidence>
<dbReference type="CDD" id="cd03505">
    <property type="entry name" value="Delta9-FADS-like"/>
    <property type="match status" value="1"/>
</dbReference>
<evidence type="ECO:0000313" key="15">
    <source>
        <dbReference type="EMBL" id="KAJ6638370.1"/>
    </source>
</evidence>
<comment type="subcellular location">
    <subcellularLocation>
        <location evidence="1">Membrane</location>
        <topology evidence="1">Multi-pass membrane protein</topology>
    </subcellularLocation>
</comment>
<evidence type="ECO:0000256" key="9">
    <source>
        <dbReference type="ARBA" id="ARBA00023098"/>
    </source>
</evidence>
<dbReference type="GO" id="GO:0006636">
    <property type="term" value="P:unsaturated fatty acid biosynthetic process"/>
    <property type="evidence" value="ECO:0007669"/>
    <property type="project" value="TreeGrafter"/>
</dbReference>
<keyword evidence="6 13" id="KW-1133">Transmembrane helix</keyword>
<feature type="transmembrane region" description="Helical" evidence="13">
    <location>
        <begin position="229"/>
        <end position="248"/>
    </location>
</feature>
<dbReference type="AlphaFoldDB" id="A0A9Q0RY11"/>
<keyword evidence="10 13" id="KW-0472">Membrane</keyword>
<feature type="transmembrane region" description="Helical" evidence="13">
    <location>
        <begin position="110"/>
        <end position="131"/>
    </location>
</feature>
<feature type="transmembrane region" description="Helical" evidence="13">
    <location>
        <begin position="254"/>
        <end position="276"/>
    </location>
</feature>
<keyword evidence="8" id="KW-0408">Iron</keyword>
<comment type="domain">
    <text evidence="12">The histidine box domains are involved in binding the catalytic metal ions.</text>
</comment>
<comment type="caution">
    <text evidence="15">The sequence shown here is derived from an EMBL/GenBank/DDBJ whole genome shotgun (WGS) entry which is preliminary data.</text>
</comment>
<dbReference type="GO" id="GO:0005506">
    <property type="term" value="F:iron ion binding"/>
    <property type="evidence" value="ECO:0007669"/>
    <property type="project" value="TreeGrafter"/>
</dbReference>
<dbReference type="PANTHER" id="PTHR11351:SF31">
    <property type="entry name" value="DESATURASE 1, ISOFORM A-RELATED"/>
    <property type="match status" value="1"/>
</dbReference>
<evidence type="ECO:0000259" key="14">
    <source>
        <dbReference type="Pfam" id="PF00487"/>
    </source>
</evidence>
<keyword evidence="5" id="KW-0276">Fatty acid metabolism</keyword>
<feature type="transmembrane region" description="Helical" evidence="13">
    <location>
        <begin position="82"/>
        <end position="104"/>
    </location>
</feature>
<dbReference type="InterPro" id="IPR015876">
    <property type="entry name" value="Acyl-CoA_DS"/>
</dbReference>
<keyword evidence="4 12" id="KW-0812">Transmembrane</keyword>
<keyword evidence="3 12" id="KW-0444">Lipid biosynthesis</keyword>
<comment type="similarity">
    <text evidence="2 12">Belongs to the fatty acid desaturase type 1 family.</text>
</comment>
<dbReference type="PRINTS" id="PR00075">
    <property type="entry name" value="FACDDSATRASE"/>
</dbReference>
<evidence type="ECO:0000256" key="10">
    <source>
        <dbReference type="ARBA" id="ARBA00023136"/>
    </source>
</evidence>
<dbReference type="Pfam" id="PF00487">
    <property type="entry name" value="FA_desaturase"/>
    <property type="match status" value="1"/>
</dbReference>
<evidence type="ECO:0000256" key="3">
    <source>
        <dbReference type="ARBA" id="ARBA00022516"/>
    </source>
</evidence>
<evidence type="ECO:0000256" key="13">
    <source>
        <dbReference type="SAM" id="Phobius"/>
    </source>
</evidence>
<keyword evidence="9" id="KW-0443">Lipid metabolism</keyword>
<keyword evidence="7 12" id="KW-0560">Oxidoreductase</keyword>
<dbReference type="PANTHER" id="PTHR11351">
    <property type="entry name" value="ACYL-COA DESATURASE"/>
    <property type="match status" value="1"/>
</dbReference>